<evidence type="ECO:0000313" key="6">
    <source>
        <dbReference type="Proteomes" id="UP001157034"/>
    </source>
</evidence>
<dbReference type="NCBIfam" id="TIGR00152">
    <property type="entry name" value="dephospho-CoA kinase"/>
    <property type="match status" value="1"/>
</dbReference>
<dbReference type="Proteomes" id="UP001157034">
    <property type="component" value="Unassembled WGS sequence"/>
</dbReference>
<accession>A0ABQ6KB19</accession>
<dbReference type="PANTHER" id="PTHR10695">
    <property type="entry name" value="DEPHOSPHO-COA KINASE-RELATED"/>
    <property type="match status" value="1"/>
</dbReference>
<keyword evidence="1 3" id="KW-0547">Nucleotide-binding</keyword>
<dbReference type="Pfam" id="PF01121">
    <property type="entry name" value="CoaE"/>
    <property type="match status" value="1"/>
</dbReference>
<dbReference type="EC" id="2.7.1.24" evidence="3 4"/>
<dbReference type="InterPro" id="IPR001977">
    <property type="entry name" value="Depp_CoAkinase"/>
</dbReference>
<keyword evidence="3" id="KW-0963">Cytoplasm</keyword>
<dbReference type="PANTHER" id="PTHR10695:SF46">
    <property type="entry name" value="BIFUNCTIONAL COENZYME A SYNTHASE-RELATED"/>
    <property type="match status" value="1"/>
</dbReference>
<protein>
    <recommendedName>
        <fullName evidence="3 4">Dephospho-CoA kinase</fullName>
        <ecNumber evidence="3 4">2.7.1.24</ecNumber>
    </recommendedName>
    <alternativeName>
        <fullName evidence="3">Dephosphocoenzyme A kinase</fullName>
    </alternativeName>
</protein>
<dbReference type="NCBIfam" id="NF002879">
    <property type="entry name" value="PRK03333.1"/>
    <property type="match status" value="1"/>
</dbReference>
<comment type="function">
    <text evidence="3">Catalyzes the phosphorylation of the 3'-hydroxyl group of dephosphocoenzyme A to form coenzyme A.</text>
</comment>
<keyword evidence="3" id="KW-0173">Coenzyme A biosynthesis</keyword>
<gene>
    <name evidence="3" type="primary">coaE</name>
    <name evidence="5" type="ORF">GCM10025881_38810</name>
</gene>
<comment type="catalytic activity">
    <reaction evidence="3">
        <text>3'-dephospho-CoA + ATP = ADP + CoA + H(+)</text>
        <dbReference type="Rhea" id="RHEA:18245"/>
        <dbReference type="ChEBI" id="CHEBI:15378"/>
        <dbReference type="ChEBI" id="CHEBI:30616"/>
        <dbReference type="ChEBI" id="CHEBI:57287"/>
        <dbReference type="ChEBI" id="CHEBI:57328"/>
        <dbReference type="ChEBI" id="CHEBI:456216"/>
        <dbReference type="EC" id="2.7.1.24"/>
    </reaction>
</comment>
<comment type="subcellular location">
    <subcellularLocation>
        <location evidence="3">Cytoplasm</location>
    </subcellularLocation>
</comment>
<feature type="binding site" evidence="3">
    <location>
        <begin position="11"/>
        <end position="16"/>
    </location>
    <ligand>
        <name>ATP</name>
        <dbReference type="ChEBI" id="CHEBI:30616"/>
    </ligand>
</feature>
<dbReference type="HAMAP" id="MF_00376">
    <property type="entry name" value="Dephospho_CoA_kinase"/>
    <property type="match status" value="1"/>
</dbReference>
<keyword evidence="3" id="KW-0808">Transferase</keyword>
<keyword evidence="2 3" id="KW-0067">ATP-binding</keyword>
<evidence type="ECO:0000313" key="5">
    <source>
        <dbReference type="EMBL" id="GMA97057.1"/>
    </source>
</evidence>
<dbReference type="CDD" id="cd02022">
    <property type="entry name" value="DPCK"/>
    <property type="match status" value="1"/>
</dbReference>
<comment type="caution">
    <text evidence="5">The sequence shown here is derived from an EMBL/GenBank/DDBJ whole genome shotgun (WGS) entry which is preliminary data.</text>
</comment>
<keyword evidence="3" id="KW-0418">Kinase</keyword>
<dbReference type="Gene3D" id="3.40.50.300">
    <property type="entry name" value="P-loop containing nucleotide triphosphate hydrolases"/>
    <property type="match status" value="1"/>
</dbReference>
<dbReference type="EMBL" id="BSVB01000001">
    <property type="protein sequence ID" value="GMA97057.1"/>
    <property type="molecule type" value="Genomic_DNA"/>
</dbReference>
<name>A0ABQ6KB19_9MICO</name>
<reference evidence="6" key="1">
    <citation type="journal article" date="2019" name="Int. J. Syst. Evol. Microbiol.">
        <title>The Global Catalogue of Microorganisms (GCM) 10K type strain sequencing project: providing services to taxonomists for standard genome sequencing and annotation.</title>
        <authorList>
            <consortium name="The Broad Institute Genomics Platform"/>
            <consortium name="The Broad Institute Genome Sequencing Center for Infectious Disease"/>
            <person name="Wu L."/>
            <person name="Ma J."/>
        </authorList>
    </citation>
    <scope>NUCLEOTIDE SEQUENCE [LARGE SCALE GENOMIC DNA]</scope>
    <source>
        <strain evidence="6">NBRC 108894</strain>
    </source>
</reference>
<evidence type="ECO:0000256" key="2">
    <source>
        <dbReference type="ARBA" id="ARBA00022840"/>
    </source>
</evidence>
<evidence type="ECO:0000256" key="3">
    <source>
        <dbReference type="HAMAP-Rule" id="MF_00376"/>
    </source>
</evidence>
<dbReference type="RefSeq" id="WP_284255510.1">
    <property type="nucleotide sequence ID" value="NZ_BAAAQO010000004.1"/>
</dbReference>
<sequence length="200" mass="21358">MQLIAVTGGIASGKSAVAARLAEHGAVVVDADRIAREVVEPGTPALARIAAELGPEFVRPDGSLDRARLGAAVFAEPDKRHLLNAITHPAVARRSHELFAAAAAADPKAIVVYDVPLLVDTDRTAEFDLIVAVVADAEERVRRMVSLRGMSEDDARRRIAAQAGDDERVAAADIVIDANGTLDETRAQTDALWERLRRDS</sequence>
<dbReference type="SUPFAM" id="SSF52540">
    <property type="entry name" value="P-loop containing nucleoside triphosphate hydrolases"/>
    <property type="match status" value="1"/>
</dbReference>
<proteinExistence type="inferred from homology"/>
<comment type="pathway">
    <text evidence="3">Cofactor biosynthesis; coenzyme A biosynthesis; CoA from (R)-pantothenate: step 5/5.</text>
</comment>
<comment type="similarity">
    <text evidence="3">Belongs to the CoaE family.</text>
</comment>
<dbReference type="PROSITE" id="PS51219">
    <property type="entry name" value="DPCK"/>
    <property type="match status" value="1"/>
</dbReference>
<dbReference type="InterPro" id="IPR027417">
    <property type="entry name" value="P-loop_NTPase"/>
</dbReference>
<evidence type="ECO:0000256" key="1">
    <source>
        <dbReference type="ARBA" id="ARBA00022741"/>
    </source>
</evidence>
<keyword evidence="6" id="KW-1185">Reference proteome</keyword>
<organism evidence="5 6">
    <name type="scientific">Pseudolysinimonas kribbensis</name>
    <dbReference type="NCBI Taxonomy" id="433641"/>
    <lineage>
        <taxon>Bacteria</taxon>
        <taxon>Bacillati</taxon>
        <taxon>Actinomycetota</taxon>
        <taxon>Actinomycetes</taxon>
        <taxon>Micrococcales</taxon>
        <taxon>Microbacteriaceae</taxon>
        <taxon>Pseudolysinimonas</taxon>
    </lineage>
</organism>
<evidence type="ECO:0000256" key="4">
    <source>
        <dbReference type="NCBIfam" id="TIGR00152"/>
    </source>
</evidence>